<keyword evidence="8" id="KW-1185">Reference proteome</keyword>
<dbReference type="InterPro" id="IPR015424">
    <property type="entry name" value="PyrdxlP-dep_Trfase"/>
</dbReference>
<dbReference type="Gene3D" id="3.40.640.10">
    <property type="entry name" value="Type I PLP-dependent aspartate aminotransferase-like (Major domain)"/>
    <property type="match status" value="1"/>
</dbReference>
<dbReference type="InterPro" id="IPR051446">
    <property type="entry name" value="HTH_trans_reg/aminotransferase"/>
</dbReference>
<gene>
    <name evidence="7" type="ORF">VFDL14_10000</name>
</gene>
<dbReference type="EMBL" id="JFFR01000033">
    <property type="protein sequence ID" value="KDN26219.1"/>
    <property type="molecule type" value="Genomic_DNA"/>
</dbReference>
<dbReference type="InterPro" id="IPR015422">
    <property type="entry name" value="PyrdxlP-dep_Trfase_small"/>
</dbReference>
<dbReference type="InterPro" id="IPR000524">
    <property type="entry name" value="Tscrpt_reg_HTH_GntR"/>
</dbReference>
<evidence type="ECO:0000313" key="8">
    <source>
        <dbReference type="Proteomes" id="UP000027219"/>
    </source>
</evidence>
<dbReference type="RefSeq" id="WP_032553449.1">
    <property type="nucleotide sequence ID" value="NZ_JFFR01000033.1"/>
</dbReference>
<dbReference type="SUPFAM" id="SSF46785">
    <property type="entry name" value="Winged helix' DNA-binding domain"/>
    <property type="match status" value="1"/>
</dbReference>
<keyword evidence="3" id="KW-0805">Transcription regulation</keyword>
<keyword evidence="5" id="KW-0804">Transcription</keyword>
<dbReference type="PANTHER" id="PTHR46577:SF2">
    <property type="entry name" value="TRANSCRIPTIONAL REGULATORY PROTEIN"/>
    <property type="match status" value="1"/>
</dbReference>
<dbReference type="PROSITE" id="PS50949">
    <property type="entry name" value="HTH_GNTR"/>
    <property type="match status" value="1"/>
</dbReference>
<proteinExistence type="inferred from homology"/>
<dbReference type="InterPro" id="IPR036388">
    <property type="entry name" value="WH-like_DNA-bd_sf"/>
</dbReference>
<comment type="similarity">
    <text evidence="1">In the C-terminal section; belongs to the class-I pyridoxal-phosphate-dependent aminotransferase family.</text>
</comment>
<evidence type="ECO:0000256" key="4">
    <source>
        <dbReference type="ARBA" id="ARBA00023125"/>
    </source>
</evidence>
<dbReference type="Pfam" id="PF00155">
    <property type="entry name" value="Aminotran_1_2"/>
    <property type="match status" value="1"/>
</dbReference>
<dbReference type="PANTHER" id="PTHR46577">
    <property type="entry name" value="HTH-TYPE TRANSCRIPTIONAL REGULATORY PROTEIN GABR"/>
    <property type="match status" value="1"/>
</dbReference>
<sequence>MGINKYLAVEQHIKNQIEDGILHVHDRLPSIRQLSTQLNMSKNTVIRAYQELEATGLIYSVPKSGYRVQELELVTLKKNSRPQKVDLLSVTRSVLSRPDGKLKLLTGSAHPNVNNPAIRSLYAEIGRHSRLQTQLPGYYQLPPGDDQLVKQLLKVTQDIGVPASANEIAITHGAQQAISLALRALTEPGDVVAVESPCYFGNLLLLESLGLKALEIPTSVHSGIDISALQDAIEKWPVKTVLVTPNFANPTGSRMPLNNRKALLEITKQLPIIEDDVFGSLAYDAPLPSLKELDKDGRVIYVSSLSKTLDSRLRIGWLLSGQYQPQIEKFLLCDNMGSSNLMQSAVGQFLTSGRYRSHIAKMKRLYQTNYKQFHTALTESLNQYPQVKGRYHLSRTEGAFLIWLTLPDSFDSYELYLDCLEHKLGILPGTVFGTNDQYKHCVRFSVANLEETKEWREGVEIMARLIAKQLD</sequence>
<name>A0A066UQ20_9VIBR</name>
<evidence type="ECO:0000256" key="2">
    <source>
        <dbReference type="ARBA" id="ARBA00022898"/>
    </source>
</evidence>
<dbReference type="InterPro" id="IPR015421">
    <property type="entry name" value="PyrdxlP-dep_Trfase_major"/>
</dbReference>
<dbReference type="AlphaFoldDB" id="A0A066UQ20"/>
<dbReference type="Gene3D" id="3.90.1150.10">
    <property type="entry name" value="Aspartate Aminotransferase, domain 1"/>
    <property type="match status" value="1"/>
</dbReference>
<dbReference type="PRINTS" id="PR00035">
    <property type="entry name" value="HTHGNTR"/>
</dbReference>
<dbReference type="Gene3D" id="1.10.10.10">
    <property type="entry name" value="Winged helix-like DNA-binding domain superfamily/Winged helix DNA-binding domain"/>
    <property type="match status" value="1"/>
</dbReference>
<dbReference type="STRING" id="212667.VFDL14_10000"/>
<dbReference type="Proteomes" id="UP000027219">
    <property type="component" value="Unassembled WGS sequence"/>
</dbReference>
<dbReference type="InterPro" id="IPR036390">
    <property type="entry name" value="WH_DNA-bd_sf"/>
</dbReference>
<dbReference type="GO" id="GO:0003677">
    <property type="term" value="F:DNA binding"/>
    <property type="evidence" value="ECO:0007669"/>
    <property type="project" value="UniProtKB-KW"/>
</dbReference>
<dbReference type="InterPro" id="IPR004839">
    <property type="entry name" value="Aminotransferase_I/II_large"/>
</dbReference>
<dbReference type="CDD" id="cd00609">
    <property type="entry name" value="AAT_like"/>
    <property type="match status" value="1"/>
</dbReference>
<dbReference type="OrthoDB" id="9804020at2"/>
<evidence type="ECO:0000256" key="3">
    <source>
        <dbReference type="ARBA" id="ARBA00023015"/>
    </source>
</evidence>
<dbReference type="SMART" id="SM00345">
    <property type="entry name" value="HTH_GNTR"/>
    <property type="match status" value="1"/>
</dbReference>
<evidence type="ECO:0000256" key="5">
    <source>
        <dbReference type="ARBA" id="ARBA00023163"/>
    </source>
</evidence>
<keyword evidence="2" id="KW-0663">Pyridoxal phosphate</keyword>
<accession>A0A066UQ20</accession>
<dbReference type="GO" id="GO:0003700">
    <property type="term" value="F:DNA-binding transcription factor activity"/>
    <property type="evidence" value="ECO:0007669"/>
    <property type="project" value="InterPro"/>
</dbReference>
<dbReference type="CDD" id="cd07377">
    <property type="entry name" value="WHTH_GntR"/>
    <property type="match status" value="1"/>
</dbReference>
<keyword evidence="4" id="KW-0238">DNA-binding</keyword>
<feature type="domain" description="HTH gntR-type" evidence="6">
    <location>
        <begin position="3"/>
        <end position="71"/>
    </location>
</feature>
<comment type="caution">
    <text evidence="7">The sequence shown here is derived from an EMBL/GenBank/DDBJ whole genome shotgun (WGS) entry which is preliminary data.</text>
</comment>
<evidence type="ECO:0000259" key="6">
    <source>
        <dbReference type="PROSITE" id="PS50949"/>
    </source>
</evidence>
<organism evidence="7 8">
    <name type="scientific">Vibrio fortis</name>
    <dbReference type="NCBI Taxonomy" id="212667"/>
    <lineage>
        <taxon>Bacteria</taxon>
        <taxon>Pseudomonadati</taxon>
        <taxon>Pseudomonadota</taxon>
        <taxon>Gammaproteobacteria</taxon>
        <taxon>Vibrionales</taxon>
        <taxon>Vibrionaceae</taxon>
        <taxon>Vibrio</taxon>
    </lineage>
</organism>
<dbReference type="Pfam" id="PF00392">
    <property type="entry name" value="GntR"/>
    <property type="match status" value="1"/>
</dbReference>
<reference evidence="7 8" key="1">
    <citation type="submission" date="2014-02" db="EMBL/GenBank/DDBJ databases">
        <title>Vibrio fortis Dalian14 Genome Sequencing.</title>
        <authorList>
            <person name="Wang Y."/>
            <person name="Song L."/>
            <person name="Liu G."/>
            <person name="Ding J."/>
        </authorList>
    </citation>
    <scope>NUCLEOTIDE SEQUENCE [LARGE SCALE GENOMIC DNA]</scope>
    <source>
        <strain evidence="7 8">Dalian14</strain>
    </source>
</reference>
<dbReference type="GO" id="GO:0030170">
    <property type="term" value="F:pyridoxal phosphate binding"/>
    <property type="evidence" value="ECO:0007669"/>
    <property type="project" value="InterPro"/>
</dbReference>
<dbReference type="SUPFAM" id="SSF53383">
    <property type="entry name" value="PLP-dependent transferases"/>
    <property type="match status" value="1"/>
</dbReference>
<protein>
    <submittedName>
        <fullName evidence="7">Transcriptional regulator</fullName>
    </submittedName>
</protein>
<evidence type="ECO:0000256" key="1">
    <source>
        <dbReference type="ARBA" id="ARBA00005384"/>
    </source>
</evidence>
<evidence type="ECO:0000313" key="7">
    <source>
        <dbReference type="EMBL" id="KDN26219.1"/>
    </source>
</evidence>